<keyword evidence="2" id="KW-1185">Reference proteome</keyword>
<dbReference type="GeneID" id="17320036"/>
<dbReference type="KEGG" id="ccp:CHC_T00007961001"/>
<reference evidence="2" key="1">
    <citation type="journal article" date="2013" name="Proc. Natl. Acad. Sci. U.S.A.">
        <title>Genome structure and metabolic features in the red seaweed Chondrus crispus shed light on evolution of the Archaeplastida.</title>
        <authorList>
            <person name="Collen J."/>
            <person name="Porcel B."/>
            <person name="Carre W."/>
            <person name="Ball S.G."/>
            <person name="Chaparro C."/>
            <person name="Tonon T."/>
            <person name="Barbeyron T."/>
            <person name="Michel G."/>
            <person name="Noel B."/>
            <person name="Valentin K."/>
            <person name="Elias M."/>
            <person name="Artiguenave F."/>
            <person name="Arun A."/>
            <person name="Aury J.M."/>
            <person name="Barbosa-Neto J.F."/>
            <person name="Bothwell J.H."/>
            <person name="Bouget F.Y."/>
            <person name="Brillet L."/>
            <person name="Cabello-Hurtado F."/>
            <person name="Capella-Gutierrez S."/>
            <person name="Charrier B."/>
            <person name="Cladiere L."/>
            <person name="Cock J.M."/>
            <person name="Coelho S.M."/>
            <person name="Colleoni C."/>
            <person name="Czjzek M."/>
            <person name="Da Silva C."/>
            <person name="Delage L."/>
            <person name="Denoeud F."/>
            <person name="Deschamps P."/>
            <person name="Dittami S.M."/>
            <person name="Gabaldon T."/>
            <person name="Gachon C.M."/>
            <person name="Groisillier A."/>
            <person name="Herve C."/>
            <person name="Jabbari K."/>
            <person name="Katinka M."/>
            <person name="Kloareg B."/>
            <person name="Kowalczyk N."/>
            <person name="Labadie K."/>
            <person name="Leblanc C."/>
            <person name="Lopez P.J."/>
            <person name="McLachlan D.H."/>
            <person name="Meslet-Cladiere L."/>
            <person name="Moustafa A."/>
            <person name="Nehr Z."/>
            <person name="Nyvall Collen P."/>
            <person name="Panaud O."/>
            <person name="Partensky F."/>
            <person name="Poulain J."/>
            <person name="Rensing S.A."/>
            <person name="Rousvoal S."/>
            <person name="Samson G."/>
            <person name="Symeonidi A."/>
            <person name="Weissenbach J."/>
            <person name="Zambounis A."/>
            <person name="Wincker P."/>
            <person name="Boyen C."/>
        </authorList>
    </citation>
    <scope>NUCLEOTIDE SEQUENCE [LARGE SCALE GENOMIC DNA]</scope>
    <source>
        <strain evidence="2">cv. Stackhouse</strain>
    </source>
</reference>
<dbReference type="PRINTS" id="PR00622">
    <property type="entry name" value="HISTONEH3"/>
</dbReference>
<evidence type="ECO:0000313" key="1">
    <source>
        <dbReference type="EMBL" id="CDF77462.1"/>
    </source>
</evidence>
<proteinExistence type="predicted"/>
<sequence>MARTRQTLRASTGGKAPRRAIATKAARLSDRVSFASGRVVSASPEPSAAFVSSRRNEQALSDDNRQTVTSSVLRHFSWTKTTYHPQRVLPDLTSSEVFPEPDRETSWACFHHPLARPTRHLRDCRIN</sequence>
<dbReference type="AlphaFoldDB" id="S0F370"/>
<dbReference type="EMBL" id="HG001523">
    <property type="protein sequence ID" value="CDF77462.1"/>
    <property type="molecule type" value="Genomic_DNA"/>
</dbReference>
<dbReference type="Gramene" id="CDF77462">
    <property type="protein sequence ID" value="CDF77462"/>
    <property type="gene ID" value="CHC_T00007961001"/>
</dbReference>
<dbReference type="GO" id="GO:0030527">
    <property type="term" value="F:structural constituent of chromatin"/>
    <property type="evidence" value="ECO:0007669"/>
    <property type="project" value="InterPro"/>
</dbReference>
<gene>
    <name evidence="1" type="ORF">CHC_T00007961001</name>
</gene>
<dbReference type="InterPro" id="IPR000164">
    <property type="entry name" value="Histone_H3/CENP-A"/>
</dbReference>
<dbReference type="Proteomes" id="UP000012073">
    <property type="component" value="Unassembled WGS sequence"/>
</dbReference>
<dbReference type="GO" id="GO:0003677">
    <property type="term" value="F:DNA binding"/>
    <property type="evidence" value="ECO:0007669"/>
    <property type="project" value="InterPro"/>
</dbReference>
<accession>S0F370</accession>
<organism evidence="1 2">
    <name type="scientific">Chondrus crispus</name>
    <name type="common">Carrageen Irish moss</name>
    <name type="synonym">Polymorpha crispa</name>
    <dbReference type="NCBI Taxonomy" id="2769"/>
    <lineage>
        <taxon>Eukaryota</taxon>
        <taxon>Rhodophyta</taxon>
        <taxon>Florideophyceae</taxon>
        <taxon>Rhodymeniophycidae</taxon>
        <taxon>Gigartinales</taxon>
        <taxon>Gigartinaceae</taxon>
        <taxon>Chondrus</taxon>
    </lineage>
</organism>
<protein>
    <submittedName>
        <fullName evidence="1">Uncharacterized protein</fullName>
    </submittedName>
</protein>
<name>S0F370_CHOCR</name>
<dbReference type="RefSeq" id="XP_005712336.1">
    <property type="nucleotide sequence ID" value="XM_005712279.1"/>
</dbReference>
<dbReference type="GO" id="GO:0000786">
    <property type="term" value="C:nucleosome"/>
    <property type="evidence" value="ECO:0007669"/>
    <property type="project" value="InterPro"/>
</dbReference>
<evidence type="ECO:0000313" key="2">
    <source>
        <dbReference type="Proteomes" id="UP000012073"/>
    </source>
</evidence>